<keyword evidence="2" id="KW-1185">Reference proteome</keyword>
<sequence>MPWPGDRRTESRDRILLSAERLFTEKGGDQVSIDRVMQESGITHGAFTAISIPSGIYAEAILSATHRCRGAENGGDNDRGVGP</sequence>
<dbReference type="InterPro" id="IPR009057">
    <property type="entry name" value="Homeodomain-like_sf"/>
</dbReference>
<dbReference type="SUPFAM" id="SSF46689">
    <property type="entry name" value="Homeodomain-like"/>
    <property type="match status" value="1"/>
</dbReference>
<proteinExistence type="predicted"/>
<organism evidence="1 2">
    <name type="scientific">Zobellella endophytica</name>
    <dbReference type="NCBI Taxonomy" id="2116700"/>
    <lineage>
        <taxon>Bacteria</taxon>
        <taxon>Pseudomonadati</taxon>
        <taxon>Pseudomonadota</taxon>
        <taxon>Gammaproteobacteria</taxon>
        <taxon>Aeromonadales</taxon>
        <taxon>Aeromonadaceae</taxon>
        <taxon>Zobellella</taxon>
    </lineage>
</organism>
<accession>A0A2P7RB97</accession>
<reference evidence="1 2" key="1">
    <citation type="submission" date="2018-03" db="EMBL/GenBank/DDBJ databases">
        <title>The draft genome of Zobellella sp. 59N8.</title>
        <authorList>
            <person name="Liu L."/>
            <person name="Li L."/>
            <person name="Zhang X."/>
            <person name="Liang L."/>
            <person name="Wang T."/>
        </authorList>
    </citation>
    <scope>NUCLEOTIDE SEQUENCE [LARGE SCALE GENOMIC DNA]</scope>
    <source>
        <strain evidence="1 2">59N8</strain>
    </source>
</reference>
<comment type="caution">
    <text evidence="1">The sequence shown here is derived from an EMBL/GenBank/DDBJ whole genome shotgun (WGS) entry which is preliminary data.</text>
</comment>
<dbReference type="Gene3D" id="1.10.10.60">
    <property type="entry name" value="Homeodomain-like"/>
    <property type="match status" value="1"/>
</dbReference>
<dbReference type="EMBL" id="PXYG01000001">
    <property type="protein sequence ID" value="PSJ47485.1"/>
    <property type="molecule type" value="Genomic_DNA"/>
</dbReference>
<evidence type="ECO:0008006" key="3">
    <source>
        <dbReference type="Google" id="ProtNLM"/>
    </source>
</evidence>
<dbReference type="Proteomes" id="UP000240243">
    <property type="component" value="Unassembled WGS sequence"/>
</dbReference>
<gene>
    <name evidence="1" type="ORF">C7H85_01225</name>
</gene>
<dbReference type="AlphaFoldDB" id="A0A2P7RB97"/>
<protein>
    <recommendedName>
        <fullName evidence="3">HTH tetR-type domain-containing protein</fullName>
    </recommendedName>
</protein>
<evidence type="ECO:0000313" key="1">
    <source>
        <dbReference type="EMBL" id="PSJ47485.1"/>
    </source>
</evidence>
<name>A0A2P7RB97_9GAMM</name>
<dbReference type="RefSeq" id="WP_106727898.1">
    <property type="nucleotide sequence ID" value="NZ_PXYG01000001.1"/>
</dbReference>
<evidence type="ECO:0000313" key="2">
    <source>
        <dbReference type="Proteomes" id="UP000240243"/>
    </source>
</evidence>
<dbReference type="OrthoDB" id="5816932at2"/>